<proteinExistence type="predicted"/>
<dbReference type="Proteomes" id="UP000294360">
    <property type="component" value="Chromosome"/>
</dbReference>
<protein>
    <submittedName>
        <fullName evidence="1">Uncharacterized protein</fullName>
    </submittedName>
</protein>
<dbReference type="AlphaFoldDB" id="A0A4U8Z231"/>
<dbReference type="KEGG" id="mtun:MTUNDRAET4_2441"/>
<organism evidence="1 2">
    <name type="scientific">Methylocella tundrae</name>
    <dbReference type="NCBI Taxonomy" id="227605"/>
    <lineage>
        <taxon>Bacteria</taxon>
        <taxon>Pseudomonadati</taxon>
        <taxon>Pseudomonadota</taxon>
        <taxon>Alphaproteobacteria</taxon>
        <taxon>Hyphomicrobiales</taxon>
        <taxon>Beijerinckiaceae</taxon>
        <taxon>Methylocella</taxon>
    </lineage>
</organism>
<gene>
    <name evidence="1" type="ORF">MTUNDRAET4_2441</name>
</gene>
<evidence type="ECO:0000313" key="1">
    <source>
        <dbReference type="EMBL" id="VFU09328.1"/>
    </source>
</evidence>
<sequence>MTDLDVMTNVAAPCVQRRRNIIDGRRVRSLRYLINIPRGAFLIPNYNRIAKHIIKKYLLGVADANRFYVRFYRPKRRRR</sequence>
<name>A0A4U8Z231_METTU</name>
<evidence type="ECO:0000313" key="2">
    <source>
        <dbReference type="Proteomes" id="UP000294360"/>
    </source>
</evidence>
<reference evidence="1 2" key="1">
    <citation type="submission" date="2019-03" db="EMBL/GenBank/DDBJ databases">
        <authorList>
            <person name="Kox A.R. M."/>
        </authorList>
    </citation>
    <scope>NUCLEOTIDE SEQUENCE [LARGE SCALE GENOMIC DNA]</scope>
    <source>
        <strain evidence="1">MTUNDRAET4 annotated genome</strain>
    </source>
</reference>
<accession>A0A4U8Z231</accession>
<dbReference type="EMBL" id="LR536450">
    <property type="protein sequence ID" value="VFU09328.1"/>
    <property type="molecule type" value="Genomic_DNA"/>
</dbReference>